<proteinExistence type="predicted"/>
<organism evidence="2 3">
    <name type="scientific">Lactobacillus jensenii</name>
    <dbReference type="NCBI Taxonomy" id="109790"/>
    <lineage>
        <taxon>Bacteria</taxon>
        <taxon>Bacillati</taxon>
        <taxon>Bacillota</taxon>
        <taxon>Bacilli</taxon>
        <taxon>Lactobacillales</taxon>
        <taxon>Lactobacillaceae</taxon>
        <taxon>Lactobacillus</taxon>
    </lineage>
</organism>
<evidence type="ECO:0000313" key="2">
    <source>
        <dbReference type="EMBL" id="KAA9322948.1"/>
    </source>
</evidence>
<sequence>MCRVGWWNRKDIMAKFDFDASKIGLKKEYQLSQSFSNVERATEFQKNNLESFNNGKNKEIELVRDAGILVSLSGDKAEDLKTFERIEKKYNTYLDVPKEILEDLDISLEQRASILSLTIQMIQAENERKAKIAPIQCAADFLTQVLGLKASEKKKLEEADIDDLQDTATLLCHKILGTEDTKPDEADLKSTNRPKDTATSKVTR</sequence>
<name>A0A5N1IC70_LACJE</name>
<feature type="compositionally biased region" description="Basic and acidic residues" evidence="1">
    <location>
        <begin position="181"/>
        <end position="198"/>
    </location>
</feature>
<evidence type="ECO:0000313" key="3">
    <source>
        <dbReference type="Proteomes" id="UP000327236"/>
    </source>
</evidence>
<dbReference type="EMBL" id="VYWW01000013">
    <property type="protein sequence ID" value="KAA9322948.1"/>
    <property type="molecule type" value="Genomic_DNA"/>
</dbReference>
<reference evidence="2 3" key="1">
    <citation type="submission" date="2019-09" db="EMBL/GenBank/DDBJ databases">
        <title>Draft genome sequence assemblies of isolates from the urinary tract.</title>
        <authorList>
            <person name="Mores C.R."/>
            <person name="Putonti C."/>
            <person name="Wolfe A.J."/>
        </authorList>
    </citation>
    <scope>NUCLEOTIDE SEQUENCE [LARGE SCALE GENOMIC DNA]</scope>
    <source>
        <strain evidence="2 3">UMB246</strain>
    </source>
</reference>
<evidence type="ECO:0000256" key="1">
    <source>
        <dbReference type="SAM" id="MobiDB-lite"/>
    </source>
</evidence>
<dbReference type="AlphaFoldDB" id="A0A5N1IC70"/>
<feature type="region of interest" description="Disordered" evidence="1">
    <location>
        <begin position="181"/>
        <end position="204"/>
    </location>
</feature>
<dbReference type="Proteomes" id="UP000327236">
    <property type="component" value="Unassembled WGS sequence"/>
</dbReference>
<dbReference type="KEGG" id="lje:BUE77_04800"/>
<protein>
    <submittedName>
        <fullName evidence="2">Phage tail protein</fullName>
    </submittedName>
</protein>
<comment type="caution">
    <text evidence="2">The sequence shown here is derived from an EMBL/GenBank/DDBJ whole genome shotgun (WGS) entry which is preliminary data.</text>
</comment>
<gene>
    <name evidence="2" type="ORF">F6H94_04115</name>
</gene>
<dbReference type="OrthoDB" id="9895953at2"/>
<accession>A0A5N1IC70</accession>